<evidence type="ECO:0000256" key="12">
    <source>
        <dbReference type="ARBA" id="ARBA00030346"/>
    </source>
</evidence>
<dbReference type="GO" id="GO:0006526">
    <property type="term" value="P:L-arginine biosynthetic process"/>
    <property type="evidence" value="ECO:0007669"/>
    <property type="project" value="TreeGrafter"/>
</dbReference>
<comment type="subcellular location">
    <subcellularLocation>
        <location evidence="2">Mitochondrion</location>
    </subcellularLocation>
</comment>
<dbReference type="PANTHER" id="PTHR23342:SF4">
    <property type="entry name" value="AMINO-ACID ACETYLTRANSFERASE, MITOCHONDRIAL"/>
    <property type="match status" value="1"/>
</dbReference>
<evidence type="ECO:0000256" key="1">
    <source>
        <dbReference type="ARBA" id="ARBA00002294"/>
    </source>
</evidence>
<comment type="caution">
    <text evidence="16">The sequence shown here is derived from an EMBL/GenBank/DDBJ whole genome shotgun (WGS) entry which is preliminary data.</text>
</comment>
<evidence type="ECO:0000256" key="8">
    <source>
        <dbReference type="ARBA" id="ARBA00022679"/>
    </source>
</evidence>
<comment type="function">
    <text evidence="1">N-acetylglutamate synthase involved in arginine biosynthesis.</text>
</comment>
<feature type="non-terminal residue" evidence="16">
    <location>
        <position position="401"/>
    </location>
</feature>
<comment type="similarity">
    <text evidence="4">Belongs to the acetyltransferase family.</text>
</comment>
<evidence type="ECO:0000256" key="4">
    <source>
        <dbReference type="ARBA" id="ARBA00008694"/>
    </source>
</evidence>
<dbReference type="GO" id="GO:0004042">
    <property type="term" value="F:L-glutamate N-acetyltransferase activity"/>
    <property type="evidence" value="ECO:0007669"/>
    <property type="project" value="TreeGrafter"/>
</dbReference>
<keyword evidence="17" id="KW-1185">Reference proteome</keyword>
<evidence type="ECO:0000313" key="16">
    <source>
        <dbReference type="EMBL" id="KAJ3034649.1"/>
    </source>
</evidence>
<evidence type="ECO:0000256" key="5">
    <source>
        <dbReference type="ARBA" id="ARBA00012697"/>
    </source>
</evidence>
<evidence type="ECO:0000256" key="6">
    <source>
        <dbReference type="ARBA" id="ARBA00018802"/>
    </source>
</evidence>
<evidence type="ECO:0000256" key="2">
    <source>
        <dbReference type="ARBA" id="ARBA00004173"/>
    </source>
</evidence>
<dbReference type="InterPro" id="IPR006855">
    <property type="entry name" value="Vertebrate-like_GNAT_dom"/>
</dbReference>
<feature type="domain" description="N-acetyltransferase" evidence="15">
    <location>
        <begin position="311"/>
        <end position="401"/>
    </location>
</feature>
<dbReference type="PANTHER" id="PTHR23342">
    <property type="entry name" value="N-ACETYLGLUTAMATE SYNTHASE"/>
    <property type="match status" value="1"/>
</dbReference>
<evidence type="ECO:0000259" key="15">
    <source>
        <dbReference type="PROSITE" id="PS51731"/>
    </source>
</evidence>
<evidence type="ECO:0000256" key="7">
    <source>
        <dbReference type="ARBA" id="ARBA00022605"/>
    </source>
</evidence>
<evidence type="ECO:0000313" key="17">
    <source>
        <dbReference type="Proteomes" id="UP001212841"/>
    </source>
</evidence>
<evidence type="ECO:0000256" key="13">
    <source>
        <dbReference type="ARBA" id="ARBA00033251"/>
    </source>
</evidence>
<dbReference type="EMBL" id="JADGJD010002133">
    <property type="protein sequence ID" value="KAJ3034649.1"/>
    <property type="molecule type" value="Genomic_DNA"/>
</dbReference>
<reference evidence="16" key="1">
    <citation type="submission" date="2020-05" db="EMBL/GenBank/DDBJ databases">
        <title>Phylogenomic resolution of chytrid fungi.</title>
        <authorList>
            <person name="Stajich J.E."/>
            <person name="Amses K."/>
            <person name="Simmons R."/>
            <person name="Seto K."/>
            <person name="Myers J."/>
            <person name="Bonds A."/>
            <person name="Quandt C.A."/>
            <person name="Barry K."/>
            <person name="Liu P."/>
            <person name="Grigoriev I."/>
            <person name="Longcore J.E."/>
            <person name="James T.Y."/>
        </authorList>
    </citation>
    <scope>NUCLEOTIDE SEQUENCE</scope>
    <source>
        <strain evidence="16">JEL0318</strain>
    </source>
</reference>
<keyword evidence="10" id="KW-0496">Mitochondrion</keyword>
<comment type="catalytic activity">
    <reaction evidence="14">
        <text>L-glutamate + acetyl-CoA = N-acetyl-L-glutamate + CoA + H(+)</text>
        <dbReference type="Rhea" id="RHEA:24292"/>
        <dbReference type="ChEBI" id="CHEBI:15378"/>
        <dbReference type="ChEBI" id="CHEBI:29985"/>
        <dbReference type="ChEBI" id="CHEBI:44337"/>
        <dbReference type="ChEBI" id="CHEBI:57287"/>
        <dbReference type="ChEBI" id="CHEBI:57288"/>
        <dbReference type="EC" id="2.3.1.1"/>
    </reaction>
</comment>
<evidence type="ECO:0000256" key="3">
    <source>
        <dbReference type="ARBA" id="ARBA00004925"/>
    </source>
</evidence>
<dbReference type="GO" id="GO:0005759">
    <property type="term" value="C:mitochondrial matrix"/>
    <property type="evidence" value="ECO:0007669"/>
    <property type="project" value="TreeGrafter"/>
</dbReference>
<keyword evidence="11" id="KW-0012">Acyltransferase</keyword>
<dbReference type="GO" id="GO:0006592">
    <property type="term" value="P:ornithine biosynthetic process"/>
    <property type="evidence" value="ECO:0007669"/>
    <property type="project" value="TreeGrafter"/>
</dbReference>
<keyword evidence="9" id="KW-0809">Transit peptide</keyword>
<dbReference type="Proteomes" id="UP001212841">
    <property type="component" value="Unassembled WGS sequence"/>
</dbReference>
<evidence type="ECO:0000256" key="14">
    <source>
        <dbReference type="ARBA" id="ARBA00048372"/>
    </source>
</evidence>
<accession>A0AAD5S1K6</accession>
<protein>
    <recommendedName>
        <fullName evidence="6">Amino-acid acetyltransferase, mitochondrial</fullName>
        <ecNumber evidence="5">2.3.1.1</ecNumber>
    </recommendedName>
    <alternativeName>
        <fullName evidence="12">Glutamate N-acetyltransferase</fullName>
    </alternativeName>
    <alternativeName>
        <fullName evidence="13">N-acetylglutamate synthase</fullName>
    </alternativeName>
</protein>
<sequence length="401" mass="43687">MSFYRSCSIRSKLNHATQSLVLDVLSALPSQREARNFLQRFDRVPSGNLPDGVHLRDLVARPVGMTHVTSPRAADILAHSRRSEHFGLIKLEAGLPPEQLNRFARTLVQLQKLGLMPLIIMDVPIALEETDLAGSEEDTRALRNMRFNRDRQIVIRETFKVAEAIELAGAISKKFTSDSHLGSPVRTIFVNQSGGIAVNGRSLGFVNLEDEYESIKTDIQSHLAPTSADRKSTTTQLEDLDTARAVLSVLPSSSSAVIASAASSAALISNLITDKPITSTSTLLSPRTTTTATSNSLLTSIYPPTILRHGLKVDVHTSLDTISIPLATTLLENGFRKTLDKKSFWNRFSGVMDTTIVAGNYDGAAMVTLESAPNHNSHSHPSAEPLKIPYLDKFVVAPTSQ</sequence>
<gene>
    <name evidence="16" type="primary">ARG2</name>
    <name evidence="16" type="ORF">HK097_004438</name>
</gene>
<evidence type="ECO:0000256" key="11">
    <source>
        <dbReference type="ARBA" id="ARBA00023315"/>
    </source>
</evidence>
<organism evidence="16 17">
    <name type="scientific">Rhizophlyctis rosea</name>
    <dbReference type="NCBI Taxonomy" id="64517"/>
    <lineage>
        <taxon>Eukaryota</taxon>
        <taxon>Fungi</taxon>
        <taxon>Fungi incertae sedis</taxon>
        <taxon>Chytridiomycota</taxon>
        <taxon>Chytridiomycota incertae sedis</taxon>
        <taxon>Chytridiomycetes</taxon>
        <taxon>Rhizophlyctidales</taxon>
        <taxon>Rhizophlyctidaceae</taxon>
        <taxon>Rhizophlyctis</taxon>
    </lineage>
</organism>
<dbReference type="PROSITE" id="PS51731">
    <property type="entry name" value="GNAT_NAGS"/>
    <property type="match status" value="1"/>
</dbReference>
<name>A0AAD5S1K6_9FUNG</name>
<evidence type="ECO:0000256" key="10">
    <source>
        <dbReference type="ARBA" id="ARBA00023128"/>
    </source>
</evidence>
<dbReference type="AlphaFoldDB" id="A0AAD5S1K6"/>
<comment type="pathway">
    <text evidence="3">Amino-acid biosynthesis; L-arginine biosynthesis; N(2)-acetyl-L-ornithine from L-glutamate: step 1/4.</text>
</comment>
<dbReference type="Gene3D" id="3.40.630.30">
    <property type="match status" value="1"/>
</dbReference>
<dbReference type="EC" id="2.3.1.1" evidence="5"/>
<keyword evidence="7" id="KW-0028">Amino-acid biosynthesis</keyword>
<dbReference type="Pfam" id="PF04768">
    <property type="entry name" value="NAT"/>
    <property type="match status" value="1"/>
</dbReference>
<proteinExistence type="inferred from homology"/>
<evidence type="ECO:0000256" key="9">
    <source>
        <dbReference type="ARBA" id="ARBA00022946"/>
    </source>
</evidence>
<keyword evidence="8" id="KW-0808">Transferase</keyword>